<dbReference type="GO" id="GO:0032259">
    <property type="term" value="P:methylation"/>
    <property type="evidence" value="ECO:0007669"/>
    <property type="project" value="UniProtKB-KW"/>
</dbReference>
<dbReference type="Gene3D" id="6.10.140.450">
    <property type="match status" value="1"/>
</dbReference>
<dbReference type="NCBIfam" id="TIGR02170">
    <property type="entry name" value="thyX"/>
    <property type="match status" value="1"/>
</dbReference>
<sequence>MREIDIPRVYLVAKTTLVSEGLNAYLKDIGSPDWQTDDNAADGENLIEAAGRMCYRSWQPWDPAKPEASNPNVGRVRRGNDRYLANVLKSGHGSVLEHVNATFICKDVSRVFTHELVRHRAGMAYSQESLRYVRLDDLPVWIPDSAKSKPEAEKKFREVVDFLENTQKELADIFGIADMDDFTSKKMLTSMFRRLAPIGIGTTIMVTGNLRAWRHIISMRTSAHAEEEIRLVGDQIARICKKEFPNVFQDMFQDEQTGAWGFDHTKV</sequence>
<keyword evidence="2" id="KW-0808">Transferase</keyword>
<dbReference type="GO" id="GO:0006231">
    <property type="term" value="P:dTMP biosynthetic process"/>
    <property type="evidence" value="ECO:0007669"/>
    <property type="project" value="UniProtKB-UniRule"/>
</dbReference>
<dbReference type="GO" id="GO:0004799">
    <property type="term" value="F:thymidylate synthase activity"/>
    <property type="evidence" value="ECO:0007669"/>
    <property type="project" value="TreeGrafter"/>
</dbReference>
<dbReference type="CDD" id="cd20175">
    <property type="entry name" value="ThyX"/>
    <property type="match status" value="1"/>
</dbReference>
<accession>A0A7W0C9I8</accession>
<dbReference type="GO" id="GO:0070402">
    <property type="term" value="F:NADPH binding"/>
    <property type="evidence" value="ECO:0007669"/>
    <property type="project" value="TreeGrafter"/>
</dbReference>
<keyword evidence="2" id="KW-0489">Methyltransferase</keyword>
<gene>
    <name evidence="2" type="ORF">HNR65_001996</name>
</gene>
<dbReference type="EC" id="2.1.1.148" evidence="1"/>
<keyword evidence="3" id="KW-1185">Reference proteome</keyword>
<reference evidence="2 3" key="1">
    <citation type="submission" date="2020-07" db="EMBL/GenBank/DDBJ databases">
        <title>Genomic Encyclopedia of Type Strains, Phase IV (KMG-IV): sequencing the most valuable type-strain genomes for metagenomic binning, comparative biology and taxonomic classification.</title>
        <authorList>
            <person name="Goeker M."/>
        </authorList>
    </citation>
    <scope>NUCLEOTIDE SEQUENCE [LARGE SCALE GENOMIC DNA]</scope>
    <source>
        <strain evidence="2 3">DSM 17721</strain>
    </source>
</reference>
<dbReference type="Pfam" id="PF02511">
    <property type="entry name" value="Thy1"/>
    <property type="match status" value="1"/>
</dbReference>
<dbReference type="Gene3D" id="3.30.70.3180">
    <property type="match status" value="2"/>
</dbReference>
<evidence type="ECO:0000313" key="2">
    <source>
        <dbReference type="EMBL" id="MBA2881669.1"/>
    </source>
</evidence>
<evidence type="ECO:0000313" key="3">
    <source>
        <dbReference type="Proteomes" id="UP000525298"/>
    </source>
</evidence>
<comment type="caution">
    <text evidence="2">The sequence shown here is derived from an EMBL/GenBank/DDBJ whole genome shotgun (WGS) entry which is preliminary data.</text>
</comment>
<dbReference type="GO" id="GO:0050660">
    <property type="term" value="F:flavin adenine dinucleotide binding"/>
    <property type="evidence" value="ECO:0007669"/>
    <property type="project" value="UniProtKB-UniRule"/>
</dbReference>
<name>A0A7W0C9I8_9BACT</name>
<protein>
    <recommendedName>
        <fullName evidence="1">FAD-dependent thymidylate synthase</fullName>
        <ecNumber evidence="1">2.1.1.148</ecNumber>
    </recommendedName>
</protein>
<dbReference type="GO" id="GO:0050797">
    <property type="term" value="F:thymidylate synthase (FAD) activity"/>
    <property type="evidence" value="ECO:0007669"/>
    <property type="project" value="UniProtKB-UniRule"/>
</dbReference>
<organism evidence="2 3">
    <name type="scientific">Desulfosalsimonas propionicica</name>
    <dbReference type="NCBI Taxonomy" id="332175"/>
    <lineage>
        <taxon>Bacteria</taxon>
        <taxon>Pseudomonadati</taxon>
        <taxon>Thermodesulfobacteriota</taxon>
        <taxon>Desulfobacteria</taxon>
        <taxon>Desulfobacterales</taxon>
        <taxon>Desulfosalsimonadaceae</taxon>
        <taxon>Desulfosalsimonas</taxon>
    </lineage>
</organism>
<dbReference type="PANTHER" id="PTHR34934:SF1">
    <property type="entry name" value="FLAVIN-DEPENDENT THYMIDYLATE SYNTHASE"/>
    <property type="match status" value="1"/>
</dbReference>
<dbReference type="RefSeq" id="WP_181551305.1">
    <property type="nucleotide sequence ID" value="NZ_JACDUS010000004.1"/>
</dbReference>
<dbReference type="SUPFAM" id="SSF69796">
    <property type="entry name" value="Thymidylate synthase-complementing protein Thy1"/>
    <property type="match status" value="1"/>
</dbReference>
<dbReference type="AlphaFoldDB" id="A0A7W0C9I8"/>
<dbReference type="PROSITE" id="PS51331">
    <property type="entry name" value="THYX"/>
    <property type="match status" value="1"/>
</dbReference>
<evidence type="ECO:0000256" key="1">
    <source>
        <dbReference type="NCBIfam" id="TIGR02170"/>
    </source>
</evidence>
<proteinExistence type="predicted"/>
<dbReference type="Proteomes" id="UP000525298">
    <property type="component" value="Unassembled WGS sequence"/>
</dbReference>
<dbReference type="PANTHER" id="PTHR34934">
    <property type="entry name" value="FLAVIN-DEPENDENT THYMIDYLATE SYNTHASE"/>
    <property type="match status" value="1"/>
</dbReference>
<dbReference type="InterPro" id="IPR036098">
    <property type="entry name" value="Thymidylate_synthase_ThyX_sf"/>
</dbReference>
<dbReference type="InterPro" id="IPR003669">
    <property type="entry name" value="Thymidylate_synthase_ThyX"/>
</dbReference>
<dbReference type="EMBL" id="JACDUS010000004">
    <property type="protein sequence ID" value="MBA2881669.1"/>
    <property type="molecule type" value="Genomic_DNA"/>
</dbReference>